<evidence type="ECO:0000256" key="13">
    <source>
        <dbReference type="SAM" id="Phobius"/>
    </source>
</evidence>
<reference evidence="16 17" key="1">
    <citation type="journal article" date="2015" name="Nature">
        <title>rRNA introns, odd ribosomes, and small enigmatic genomes across a large radiation of phyla.</title>
        <authorList>
            <person name="Brown C.T."/>
            <person name="Hug L.A."/>
            <person name="Thomas B.C."/>
            <person name="Sharon I."/>
            <person name="Castelle C.J."/>
            <person name="Singh A."/>
            <person name="Wilkins M.J."/>
            <person name="Williams K.H."/>
            <person name="Banfield J.F."/>
        </authorList>
    </citation>
    <scope>NUCLEOTIDE SEQUENCE [LARGE SCALE GENOMIC DNA]</scope>
</reference>
<dbReference type="GO" id="GO:0005886">
    <property type="term" value="C:plasma membrane"/>
    <property type="evidence" value="ECO:0007669"/>
    <property type="project" value="UniProtKB-SubCell"/>
</dbReference>
<keyword evidence="12" id="KW-0961">Cell wall biogenesis/degradation</keyword>
<keyword evidence="5" id="KW-0645">Protease</keyword>
<dbReference type="GO" id="GO:0009002">
    <property type="term" value="F:serine-type D-Ala-D-Ala carboxypeptidase activity"/>
    <property type="evidence" value="ECO:0007669"/>
    <property type="project" value="InterPro"/>
</dbReference>
<dbReference type="GO" id="GO:0008360">
    <property type="term" value="P:regulation of cell shape"/>
    <property type="evidence" value="ECO:0007669"/>
    <property type="project" value="UniProtKB-KW"/>
</dbReference>
<evidence type="ECO:0000256" key="3">
    <source>
        <dbReference type="ARBA" id="ARBA00022475"/>
    </source>
</evidence>
<dbReference type="SUPFAM" id="SSF56519">
    <property type="entry name" value="Penicillin binding protein dimerisation domain"/>
    <property type="match status" value="1"/>
</dbReference>
<proteinExistence type="predicted"/>
<dbReference type="InterPro" id="IPR001460">
    <property type="entry name" value="PCN-bd_Tpept"/>
</dbReference>
<dbReference type="Pfam" id="PF03717">
    <property type="entry name" value="PBP_dimer"/>
    <property type="match status" value="1"/>
</dbReference>
<evidence type="ECO:0000256" key="2">
    <source>
        <dbReference type="ARBA" id="ARBA00004236"/>
    </source>
</evidence>
<comment type="subcellular location">
    <subcellularLocation>
        <location evidence="2">Cell membrane</location>
    </subcellularLocation>
    <subcellularLocation>
        <location evidence="1">Membrane</location>
        <topology evidence="1">Single-pass membrane protein</topology>
    </subcellularLocation>
</comment>
<evidence type="ECO:0000256" key="12">
    <source>
        <dbReference type="ARBA" id="ARBA00023316"/>
    </source>
</evidence>
<dbReference type="InterPro" id="IPR012338">
    <property type="entry name" value="Beta-lactam/transpept-like"/>
</dbReference>
<evidence type="ECO:0000256" key="8">
    <source>
        <dbReference type="ARBA" id="ARBA00022960"/>
    </source>
</evidence>
<name>A0A0G0GDQ5_9BACT</name>
<dbReference type="GO" id="GO:0071972">
    <property type="term" value="F:peptidoglycan L,D-transpeptidase activity"/>
    <property type="evidence" value="ECO:0007669"/>
    <property type="project" value="TreeGrafter"/>
</dbReference>
<keyword evidence="4" id="KW-0997">Cell inner membrane</keyword>
<dbReference type="PANTHER" id="PTHR30627">
    <property type="entry name" value="PEPTIDOGLYCAN D,D-TRANSPEPTIDASE"/>
    <property type="match status" value="1"/>
</dbReference>
<feature type="domain" description="Penicillin-binding protein transpeptidase" evidence="14">
    <location>
        <begin position="327"/>
        <end position="653"/>
    </location>
</feature>
<evidence type="ECO:0000256" key="10">
    <source>
        <dbReference type="ARBA" id="ARBA00022989"/>
    </source>
</evidence>
<dbReference type="Gene3D" id="3.40.710.10">
    <property type="entry name" value="DD-peptidase/beta-lactamase superfamily"/>
    <property type="match status" value="1"/>
</dbReference>
<dbReference type="PANTHER" id="PTHR30627:SF2">
    <property type="entry name" value="PEPTIDOGLYCAN D,D-TRANSPEPTIDASE MRDA"/>
    <property type="match status" value="1"/>
</dbReference>
<dbReference type="STRING" id="1619046.US42_C0002G0057"/>
<dbReference type="Gene3D" id="3.30.1390.30">
    <property type="entry name" value="Penicillin-binding protein 2a, domain 3"/>
    <property type="match status" value="1"/>
</dbReference>
<feature type="domain" description="Penicillin-binding protein dimerisation" evidence="15">
    <location>
        <begin position="103"/>
        <end position="283"/>
    </location>
</feature>
<dbReference type="GO" id="GO:0016740">
    <property type="term" value="F:transferase activity"/>
    <property type="evidence" value="ECO:0007669"/>
    <property type="project" value="UniProtKB-KW"/>
</dbReference>
<feature type="transmembrane region" description="Helical" evidence="13">
    <location>
        <begin position="61"/>
        <end position="81"/>
    </location>
</feature>
<evidence type="ECO:0000256" key="1">
    <source>
        <dbReference type="ARBA" id="ARBA00004167"/>
    </source>
</evidence>
<dbReference type="EMBL" id="LBSX01000002">
    <property type="protein sequence ID" value="KKQ28102.1"/>
    <property type="molecule type" value="Genomic_DNA"/>
</dbReference>
<dbReference type="Pfam" id="PF00905">
    <property type="entry name" value="Transpeptidase"/>
    <property type="match status" value="1"/>
</dbReference>
<dbReference type="Proteomes" id="UP000034849">
    <property type="component" value="Unassembled WGS sequence"/>
</dbReference>
<dbReference type="InterPro" id="IPR050515">
    <property type="entry name" value="Beta-lactam/transpept"/>
</dbReference>
<organism evidence="16 17">
    <name type="scientific">Candidatus Magasanikbacteria bacterium GW2011_GWC2_37_14</name>
    <dbReference type="NCBI Taxonomy" id="1619046"/>
    <lineage>
        <taxon>Bacteria</taxon>
        <taxon>Candidatus Magasanikiibacteriota</taxon>
    </lineage>
</organism>
<evidence type="ECO:0000313" key="16">
    <source>
        <dbReference type="EMBL" id="KKQ28102.1"/>
    </source>
</evidence>
<dbReference type="InterPro" id="IPR036138">
    <property type="entry name" value="PBP_dimer_sf"/>
</dbReference>
<accession>A0A0G0GDQ5</accession>
<keyword evidence="3" id="KW-1003">Cell membrane</keyword>
<dbReference type="GO" id="GO:0006508">
    <property type="term" value="P:proteolysis"/>
    <property type="evidence" value="ECO:0007669"/>
    <property type="project" value="UniProtKB-KW"/>
</dbReference>
<evidence type="ECO:0000256" key="11">
    <source>
        <dbReference type="ARBA" id="ARBA00023136"/>
    </source>
</evidence>
<dbReference type="SUPFAM" id="SSF56601">
    <property type="entry name" value="beta-lactamase/transpeptidase-like"/>
    <property type="match status" value="1"/>
</dbReference>
<dbReference type="NCBIfam" id="TIGR03423">
    <property type="entry name" value="pbp2_mrdA"/>
    <property type="match status" value="1"/>
</dbReference>
<protein>
    <submittedName>
        <fullName evidence="16">Peptidoglycan glycosyltransferase</fullName>
    </submittedName>
</protein>
<keyword evidence="11 13" id="KW-0472">Membrane</keyword>
<keyword evidence="6 13" id="KW-0812">Transmembrane</keyword>
<gene>
    <name evidence="16" type="ORF">US42_C0002G0057</name>
</gene>
<keyword evidence="7" id="KW-0378">Hydrolase</keyword>
<keyword evidence="8" id="KW-0133">Cell shape</keyword>
<keyword evidence="9" id="KW-0573">Peptidoglycan synthesis</keyword>
<dbReference type="AlphaFoldDB" id="A0A0G0GDQ5"/>
<comment type="caution">
    <text evidence="16">The sequence shown here is derived from an EMBL/GenBank/DDBJ whole genome shotgun (WGS) entry which is preliminary data.</text>
</comment>
<dbReference type="InterPro" id="IPR005311">
    <property type="entry name" value="PBP_dimer"/>
</dbReference>
<evidence type="ECO:0000256" key="7">
    <source>
        <dbReference type="ARBA" id="ARBA00022801"/>
    </source>
</evidence>
<dbReference type="GO" id="GO:0071555">
    <property type="term" value="P:cell wall organization"/>
    <property type="evidence" value="ECO:0007669"/>
    <property type="project" value="UniProtKB-KW"/>
</dbReference>
<sequence>MVDKKSYFFGEPLFSGKKLEGKFRNTWVEESFYFEKTFGKQKELAGTTKEYLGNNFTKNKYLISLLTIIAVFFLILFRLIYLQVFSGSDYRILAENNRQRIIPIPAERGLIYDRNNIPLTKNIPNFVLTLIPQTLPKDENKKNEIINKLAELTAIPNDEIKMIIEEYGNYTYESVVIKDNIEYEKALSILIALGDLPGIEIKQGSKRLYINKEEVISTSTPSSLAHVLGYIGKLNKKELDNLHSKGYLPSDVIGKVGIEKTFETYLRGIYGKKRIEVNATGKEQSILAEEAPIPGKHLILTIDKKIQNKLEEIISSYLKNFPSKRAAAVAINPQNGEVLALISLPAFDNNDFSGGIKSVVYNNYLNDKNQPLYNRVISGLYPSGSSIKPAIAAIALEEGIITSVTSFLSTGGLQVGDWFFPDWQAGGHGNTNVRKAIAWSVNTFFYYIGGGYRDFTGLGVEKIVEYLKKFGFSTQTGIDLPAENQGFLPSKKWKEETKKERWYVGDTYNVSIGQGDILVTPLQIANMTAFFANGGVLYKPQIIKSIIDPVTNLETEKIIPQIINRDFIKKENINTVKLGMKDCADYGSCRRLSLLPFSTAGKTGTAQWNKNKPNHAWFTSFAPYENPQIVVTVLVEEGGEGSSIAVPIVYDFYKWWANNGLK</sequence>
<dbReference type="InterPro" id="IPR017790">
    <property type="entry name" value="Penicillin-binding_protein_2"/>
</dbReference>
<evidence type="ECO:0000256" key="6">
    <source>
        <dbReference type="ARBA" id="ARBA00022692"/>
    </source>
</evidence>
<evidence type="ECO:0000256" key="9">
    <source>
        <dbReference type="ARBA" id="ARBA00022984"/>
    </source>
</evidence>
<dbReference type="GO" id="GO:0009252">
    <property type="term" value="P:peptidoglycan biosynthetic process"/>
    <property type="evidence" value="ECO:0007669"/>
    <property type="project" value="UniProtKB-KW"/>
</dbReference>
<evidence type="ECO:0000259" key="15">
    <source>
        <dbReference type="Pfam" id="PF03717"/>
    </source>
</evidence>
<dbReference type="Gene3D" id="3.90.1310.10">
    <property type="entry name" value="Penicillin-binding protein 2a (Domain 2)"/>
    <property type="match status" value="1"/>
</dbReference>
<dbReference type="GO" id="GO:0008658">
    <property type="term" value="F:penicillin binding"/>
    <property type="evidence" value="ECO:0007669"/>
    <property type="project" value="InterPro"/>
</dbReference>
<evidence type="ECO:0000259" key="14">
    <source>
        <dbReference type="Pfam" id="PF00905"/>
    </source>
</evidence>
<evidence type="ECO:0000256" key="4">
    <source>
        <dbReference type="ARBA" id="ARBA00022519"/>
    </source>
</evidence>
<evidence type="ECO:0000313" key="17">
    <source>
        <dbReference type="Proteomes" id="UP000034849"/>
    </source>
</evidence>
<keyword evidence="16" id="KW-0808">Transferase</keyword>
<evidence type="ECO:0000256" key="5">
    <source>
        <dbReference type="ARBA" id="ARBA00022670"/>
    </source>
</evidence>
<keyword evidence="10 13" id="KW-1133">Transmembrane helix</keyword>